<feature type="domain" description="CRC" evidence="5">
    <location>
        <begin position="336"/>
        <end position="462"/>
    </location>
</feature>
<feature type="compositionally biased region" description="Polar residues" evidence="4">
    <location>
        <begin position="575"/>
        <end position="590"/>
    </location>
</feature>
<evidence type="ECO:0000256" key="2">
    <source>
        <dbReference type="ARBA" id="ARBA00007267"/>
    </source>
</evidence>
<evidence type="ECO:0000256" key="3">
    <source>
        <dbReference type="ARBA" id="ARBA00023242"/>
    </source>
</evidence>
<evidence type="ECO:0000313" key="7">
    <source>
        <dbReference type="Proteomes" id="UP000026915"/>
    </source>
</evidence>
<dbReference type="PANTHER" id="PTHR46159">
    <property type="entry name" value="PROTEIN TESMIN/TSO1-LIKE CXC 2"/>
    <property type="match status" value="1"/>
</dbReference>
<dbReference type="AlphaFoldDB" id="A0A061G9J5"/>
<dbReference type="GO" id="GO:0003700">
    <property type="term" value="F:DNA-binding transcription factor activity"/>
    <property type="evidence" value="ECO:0007669"/>
    <property type="project" value="InterPro"/>
</dbReference>
<feature type="compositionally biased region" description="Polar residues" evidence="4">
    <location>
        <begin position="597"/>
        <end position="624"/>
    </location>
</feature>
<dbReference type="SMART" id="SM01114">
    <property type="entry name" value="CXC"/>
    <property type="match status" value="2"/>
</dbReference>
<dbReference type="eggNOG" id="KOG1171">
    <property type="taxonomic scope" value="Eukaryota"/>
</dbReference>
<dbReference type="STRING" id="3641.A0A061G9J5"/>
<protein>
    <submittedName>
        <fullName evidence="6">Tesmin/TSO1-like CXC domain-containing protein isoform 1</fullName>
    </submittedName>
</protein>
<dbReference type="InterPro" id="IPR033467">
    <property type="entry name" value="Tesmin/TSO1-like_CXC"/>
</dbReference>
<comment type="similarity">
    <text evidence="2">Belongs to the lin-54 family.</text>
</comment>
<dbReference type="GO" id="GO:0005634">
    <property type="term" value="C:nucleus"/>
    <property type="evidence" value="ECO:0007669"/>
    <property type="project" value="UniProtKB-SubCell"/>
</dbReference>
<dbReference type="OMA" id="TRGACFN"/>
<evidence type="ECO:0000259" key="5">
    <source>
        <dbReference type="PROSITE" id="PS51634"/>
    </source>
</evidence>
<feature type="region of interest" description="Disordered" evidence="4">
    <location>
        <begin position="566"/>
        <end position="646"/>
    </location>
</feature>
<dbReference type="Gramene" id="EOY26555">
    <property type="protein sequence ID" value="EOY26555"/>
    <property type="gene ID" value="TCM_028353"/>
</dbReference>
<keyword evidence="7" id="KW-1185">Reference proteome</keyword>
<organism evidence="6 7">
    <name type="scientific">Theobroma cacao</name>
    <name type="common">Cacao</name>
    <name type="synonym">Cocoa</name>
    <dbReference type="NCBI Taxonomy" id="3641"/>
    <lineage>
        <taxon>Eukaryota</taxon>
        <taxon>Viridiplantae</taxon>
        <taxon>Streptophyta</taxon>
        <taxon>Embryophyta</taxon>
        <taxon>Tracheophyta</taxon>
        <taxon>Spermatophyta</taxon>
        <taxon>Magnoliopsida</taxon>
        <taxon>eudicotyledons</taxon>
        <taxon>Gunneridae</taxon>
        <taxon>Pentapetalae</taxon>
        <taxon>rosids</taxon>
        <taxon>malvids</taxon>
        <taxon>Malvales</taxon>
        <taxon>Malvaceae</taxon>
        <taxon>Byttnerioideae</taxon>
        <taxon>Theobroma</taxon>
    </lineage>
</organism>
<dbReference type="PROSITE" id="PS51634">
    <property type="entry name" value="CRC"/>
    <property type="match status" value="1"/>
</dbReference>
<dbReference type="InParanoid" id="A0A061G9J5"/>
<keyword evidence="3" id="KW-0539">Nucleus</keyword>
<sequence>MESPKSDGNAVEAFPASALKSPFSKFLNNLSPIESANAARYIERLSESSLPTTPSVFGSPHLDLQPETGFLESEEIAASTSNAHGQLYSPSSSALIPCIQKQFQSCNPSECVDDFLADPLEVDSAQHAETFLQSANVVPLLLPSCFTASQVTTKNDDYTNDWVVEVGAQTLPHLSKKHLLSGSLILLEGSGDQSIDESFDKILKFSSENICNYVEPDELLEHQEASQHQRGIRRHLRFEATLDCKDNAAFNCHTSSRVREVVDHVDSDHQSSEAVVVDNEGHLPDNIEPPWDTQQVSCFDQQTLPCGGQRVEVLSQYAESSKGKRNRETYTYESGDFKRCNCQMSRCLKLYCECFAAGLYCVDSCACENCYNRTDYEDWVEDSREQIELRNPLAFAPTIVEQANDSPILADDGNWTTPSSARHKRGCKCKRSKCLKKYCECYRAKVGCSGGCRCEGCDNSFGKKSESIFQREEEWKNLLNMEELMSDQKGGTANQFSPTWEELGNTSHLTPLSHQVPSLILSKIWDFPYISQAQPQDGSGLQLSPGQLHWYSSALASVNAPCEIMGDGSPHIHNDNSNPANKLQSGSPNQERVFPPQQIQSDRLGSSSTAGLQSGRKLSSQAVSSFPPLSPHRNSKDRMNQIEDEQ</sequence>
<evidence type="ECO:0000256" key="1">
    <source>
        <dbReference type="ARBA" id="ARBA00004123"/>
    </source>
</evidence>
<accession>A0A061G9J5</accession>
<dbReference type="HOGENOM" id="CLU_385621_0_0_1"/>
<dbReference type="Proteomes" id="UP000026915">
    <property type="component" value="Chromosome 6"/>
</dbReference>
<gene>
    <name evidence="6" type="ORF">TCM_028353</name>
</gene>
<evidence type="ECO:0000313" key="6">
    <source>
        <dbReference type="EMBL" id="EOY26555.1"/>
    </source>
</evidence>
<dbReference type="PANTHER" id="PTHR46159:SF18">
    <property type="entry name" value="CRC DOMAIN-CONTAINING PROTEIN"/>
    <property type="match status" value="1"/>
</dbReference>
<comment type="subcellular location">
    <subcellularLocation>
        <location evidence="1">Nucleus</location>
    </subcellularLocation>
</comment>
<name>A0A061G9J5_THECC</name>
<dbReference type="InterPro" id="IPR044522">
    <property type="entry name" value="TSO1-like"/>
</dbReference>
<dbReference type="Pfam" id="PF03638">
    <property type="entry name" value="TCR"/>
    <property type="match status" value="2"/>
</dbReference>
<feature type="compositionally biased region" description="Basic and acidic residues" evidence="4">
    <location>
        <begin position="634"/>
        <end position="646"/>
    </location>
</feature>
<evidence type="ECO:0000256" key="4">
    <source>
        <dbReference type="SAM" id="MobiDB-lite"/>
    </source>
</evidence>
<dbReference type="InterPro" id="IPR005172">
    <property type="entry name" value="CRC"/>
</dbReference>
<dbReference type="EMBL" id="CM001884">
    <property type="protein sequence ID" value="EOY26555.1"/>
    <property type="molecule type" value="Genomic_DNA"/>
</dbReference>
<reference evidence="6 7" key="1">
    <citation type="journal article" date="2013" name="Genome Biol.">
        <title>The genome sequence of the most widely cultivated cacao type and its use to identify candidate genes regulating pod color.</title>
        <authorList>
            <person name="Motamayor J.C."/>
            <person name="Mockaitis K."/>
            <person name="Schmutz J."/>
            <person name="Haiminen N."/>
            <person name="Iii D.L."/>
            <person name="Cornejo O."/>
            <person name="Findley S.D."/>
            <person name="Zheng P."/>
            <person name="Utro F."/>
            <person name="Royaert S."/>
            <person name="Saski C."/>
            <person name="Jenkins J."/>
            <person name="Podicheti R."/>
            <person name="Zhao M."/>
            <person name="Scheffler B.E."/>
            <person name="Stack J.C."/>
            <person name="Feltus F.A."/>
            <person name="Mustiga G.M."/>
            <person name="Amores F."/>
            <person name="Phillips W."/>
            <person name="Marelli J.P."/>
            <person name="May G.D."/>
            <person name="Shapiro H."/>
            <person name="Ma J."/>
            <person name="Bustamante C.D."/>
            <person name="Schnell R.J."/>
            <person name="Main D."/>
            <person name="Gilbert D."/>
            <person name="Parida L."/>
            <person name="Kuhn D.N."/>
        </authorList>
    </citation>
    <scope>NUCLEOTIDE SEQUENCE [LARGE SCALE GENOMIC DNA]</scope>
    <source>
        <strain evidence="7">cv. Matina 1-6</strain>
    </source>
</reference>
<proteinExistence type="inferred from homology"/>